<evidence type="ECO:0008006" key="2">
    <source>
        <dbReference type="Google" id="ProtNLM"/>
    </source>
</evidence>
<accession>A0A7V5U1K0</accession>
<dbReference type="Proteomes" id="UP000885806">
    <property type="component" value="Unassembled WGS sequence"/>
</dbReference>
<protein>
    <recommendedName>
        <fullName evidence="2">Apea-like HEPN domain-containing protein</fullName>
    </recommendedName>
</protein>
<comment type="caution">
    <text evidence="1">The sequence shown here is derived from an EMBL/GenBank/DDBJ whole genome shotgun (WGS) entry which is preliminary data.</text>
</comment>
<dbReference type="EMBL" id="DROP01000254">
    <property type="protein sequence ID" value="HHI89055.1"/>
    <property type="molecule type" value="Genomic_DNA"/>
</dbReference>
<name>A0A7V5U1K0_9PROT</name>
<dbReference type="AlphaFoldDB" id="A0A7V5U1K0"/>
<gene>
    <name evidence="1" type="ORF">ENK01_03795</name>
</gene>
<sequence>MSLRVHRALSWIKAAEQAGSEDARFLFYWIAFNAAYAKPITKHESEGESESFRSFFKTMLNVDRDGRIYETLWQSYPGPIRILLENKFVYGPFWRYHAGLGERDWEVKFATSRKLAGRALESKDSLSLLTNLFSRIYVLRNQIVHGGATWGSKVNRDQIRDCTNLLRALVPCFVSLMMDSPNRSWDAPSYPVVDG</sequence>
<proteinExistence type="predicted"/>
<evidence type="ECO:0000313" key="1">
    <source>
        <dbReference type="EMBL" id="HHI89055.1"/>
    </source>
</evidence>
<reference evidence="1" key="1">
    <citation type="journal article" date="2020" name="mSystems">
        <title>Genome- and Community-Level Interaction Insights into Carbon Utilization and Element Cycling Functions of Hydrothermarchaeota in Hydrothermal Sediment.</title>
        <authorList>
            <person name="Zhou Z."/>
            <person name="Liu Y."/>
            <person name="Xu W."/>
            <person name="Pan J."/>
            <person name="Luo Z.H."/>
            <person name="Li M."/>
        </authorList>
    </citation>
    <scope>NUCLEOTIDE SEQUENCE [LARGE SCALE GENOMIC DNA]</scope>
    <source>
        <strain evidence="1">HyVt-538</strain>
    </source>
</reference>
<organism evidence="1">
    <name type="scientific">Hellea balneolensis</name>
    <dbReference type="NCBI Taxonomy" id="287478"/>
    <lineage>
        <taxon>Bacteria</taxon>
        <taxon>Pseudomonadati</taxon>
        <taxon>Pseudomonadota</taxon>
        <taxon>Alphaproteobacteria</taxon>
        <taxon>Maricaulales</taxon>
        <taxon>Robiginitomaculaceae</taxon>
        <taxon>Hellea</taxon>
    </lineage>
</organism>